<evidence type="ECO:0000259" key="4">
    <source>
        <dbReference type="PROSITE" id="PS51643"/>
    </source>
</evidence>
<keyword evidence="6" id="KW-1185">Reference proteome</keyword>
<dbReference type="SUPFAM" id="SSF109604">
    <property type="entry name" value="HD-domain/PDEase-like"/>
    <property type="match status" value="1"/>
</dbReference>
<dbReference type="Proteomes" id="UP001596383">
    <property type="component" value="Unassembled WGS sequence"/>
</dbReference>
<dbReference type="GO" id="GO:0046872">
    <property type="term" value="F:metal ion binding"/>
    <property type="evidence" value="ECO:0007669"/>
    <property type="project" value="UniProtKB-KW"/>
</dbReference>
<comment type="caution">
    <text evidence="5">The sequence shown here is derived from an EMBL/GenBank/DDBJ whole genome shotgun (WGS) entry which is preliminary data.</text>
</comment>
<keyword evidence="2" id="KW-0378">Hydrolase</keyword>
<dbReference type="InterPro" id="IPR038257">
    <property type="entry name" value="CRISPR-assoc_Cas3_HD_sf"/>
</dbReference>
<dbReference type="GO" id="GO:0016787">
    <property type="term" value="F:hydrolase activity"/>
    <property type="evidence" value="ECO:0007669"/>
    <property type="project" value="UniProtKB-KW"/>
</dbReference>
<accession>A0ABD5SNM5</accession>
<gene>
    <name evidence="5" type="ORF">ACFQE6_08145</name>
</gene>
<dbReference type="Pfam" id="PF18019">
    <property type="entry name" value="Cas3_HD"/>
    <property type="match status" value="1"/>
</dbReference>
<evidence type="ECO:0000256" key="2">
    <source>
        <dbReference type="ARBA" id="ARBA00022801"/>
    </source>
</evidence>
<reference evidence="5 6" key="1">
    <citation type="journal article" date="2019" name="Int. J. Syst. Evol. Microbiol.">
        <title>The Global Catalogue of Microorganisms (GCM) 10K type strain sequencing project: providing services to taxonomists for standard genome sequencing and annotation.</title>
        <authorList>
            <consortium name="The Broad Institute Genomics Platform"/>
            <consortium name="The Broad Institute Genome Sequencing Center for Infectious Disease"/>
            <person name="Wu L."/>
            <person name="Ma J."/>
        </authorList>
    </citation>
    <scope>NUCLEOTIDE SEQUENCE [LARGE SCALE GENOMIC DNA]</scope>
    <source>
        <strain evidence="5 6">LMG 29247</strain>
    </source>
</reference>
<keyword evidence="5" id="KW-0255">Endonuclease</keyword>
<dbReference type="GO" id="GO:0004519">
    <property type="term" value="F:endonuclease activity"/>
    <property type="evidence" value="ECO:0007669"/>
    <property type="project" value="UniProtKB-KW"/>
</dbReference>
<sequence length="215" mass="24551">MDTPLISNPTRNEDTNTYTEDQLTEHGNLRLTAHNRVVAERVVRLLGNNNEASNYLHAAAVLHDFGKATPQFQAYVRPEETTDCPDMETTHAHLGALTTWYVLGEMGAPDQDRLAGTLAVARHHQALPNAAQYTAEPLARENGIRPLIKHREFSSLQKAWNARLGTELYDQPSQSERVNSRLKRRYGAFVRSRRWWKQFRELVLTCIVHNLDRAL</sequence>
<protein>
    <submittedName>
        <fullName evidence="5">CRISPR-associated endonuclease Cas3</fullName>
    </submittedName>
</protein>
<dbReference type="Gene3D" id="1.10.3210.30">
    <property type="match status" value="1"/>
</dbReference>
<keyword evidence="1" id="KW-0479">Metal-binding</keyword>
<evidence type="ECO:0000256" key="3">
    <source>
        <dbReference type="ARBA" id="ARBA00023118"/>
    </source>
</evidence>
<dbReference type="PROSITE" id="PS51643">
    <property type="entry name" value="HD_CAS3"/>
    <property type="match status" value="1"/>
</dbReference>
<dbReference type="NCBIfam" id="TIGR01596">
    <property type="entry name" value="cas3_HD"/>
    <property type="match status" value="1"/>
</dbReference>
<organism evidence="5 6">
    <name type="scientific">Natrinema soli</name>
    <dbReference type="NCBI Taxonomy" id="1930624"/>
    <lineage>
        <taxon>Archaea</taxon>
        <taxon>Methanobacteriati</taxon>
        <taxon>Methanobacteriota</taxon>
        <taxon>Stenosarchaea group</taxon>
        <taxon>Halobacteria</taxon>
        <taxon>Halobacteriales</taxon>
        <taxon>Natrialbaceae</taxon>
        <taxon>Natrinema</taxon>
    </lineage>
</organism>
<feature type="domain" description="HD Cas3-type" evidence="4">
    <location>
        <begin position="24"/>
        <end position="214"/>
    </location>
</feature>
<dbReference type="RefSeq" id="WP_273738023.1">
    <property type="nucleotide sequence ID" value="NZ_JAQIVI010000120.1"/>
</dbReference>
<dbReference type="CDD" id="cd09641">
    <property type="entry name" value="Cas3''_I"/>
    <property type="match status" value="1"/>
</dbReference>
<dbReference type="InterPro" id="IPR006483">
    <property type="entry name" value="CRISPR-assoc_Cas3_HD"/>
</dbReference>
<name>A0ABD5SNM5_9EURY</name>
<dbReference type="GO" id="GO:0051607">
    <property type="term" value="P:defense response to virus"/>
    <property type="evidence" value="ECO:0007669"/>
    <property type="project" value="UniProtKB-KW"/>
</dbReference>
<evidence type="ECO:0000313" key="6">
    <source>
        <dbReference type="Proteomes" id="UP001596383"/>
    </source>
</evidence>
<dbReference type="EMBL" id="JBHSWV010000120">
    <property type="protein sequence ID" value="MFC6764981.1"/>
    <property type="molecule type" value="Genomic_DNA"/>
</dbReference>
<evidence type="ECO:0000313" key="5">
    <source>
        <dbReference type="EMBL" id="MFC6764981.1"/>
    </source>
</evidence>
<dbReference type="AlphaFoldDB" id="A0ABD5SNM5"/>
<keyword evidence="3" id="KW-0051">Antiviral defense</keyword>
<evidence type="ECO:0000256" key="1">
    <source>
        <dbReference type="ARBA" id="ARBA00022723"/>
    </source>
</evidence>
<keyword evidence="5" id="KW-0540">Nuclease</keyword>
<proteinExistence type="predicted"/>